<keyword evidence="6" id="KW-1185">Reference proteome</keyword>
<keyword evidence="2" id="KW-0009">Actin-binding</keyword>
<name>R7UKE4_CAPTE</name>
<dbReference type="EMBL" id="AMQN01008339">
    <property type="status" value="NOT_ANNOTATED_CDS"/>
    <property type="molecule type" value="Genomic_DNA"/>
</dbReference>
<evidence type="ECO:0000313" key="6">
    <source>
        <dbReference type="Proteomes" id="UP000014760"/>
    </source>
</evidence>
<dbReference type="Proteomes" id="UP000014760">
    <property type="component" value="Unassembled WGS sequence"/>
</dbReference>
<dbReference type="Pfam" id="PF00307">
    <property type="entry name" value="CH"/>
    <property type="match status" value="1"/>
</dbReference>
<reference evidence="4 6" key="2">
    <citation type="journal article" date="2013" name="Nature">
        <title>Insights into bilaterian evolution from three spiralian genomes.</title>
        <authorList>
            <person name="Simakov O."/>
            <person name="Marletaz F."/>
            <person name="Cho S.J."/>
            <person name="Edsinger-Gonzales E."/>
            <person name="Havlak P."/>
            <person name="Hellsten U."/>
            <person name="Kuo D.H."/>
            <person name="Larsson T."/>
            <person name="Lv J."/>
            <person name="Arendt D."/>
            <person name="Savage R."/>
            <person name="Osoegawa K."/>
            <person name="de Jong P."/>
            <person name="Grimwood J."/>
            <person name="Chapman J.A."/>
            <person name="Shapiro H."/>
            <person name="Aerts A."/>
            <person name="Otillar R.P."/>
            <person name="Terry A.Y."/>
            <person name="Boore J.L."/>
            <person name="Grigoriev I.V."/>
            <person name="Lindberg D.R."/>
            <person name="Seaver E.C."/>
            <person name="Weisblat D.A."/>
            <person name="Putnam N.H."/>
            <person name="Rokhsar D.S."/>
        </authorList>
    </citation>
    <scope>NUCLEOTIDE SEQUENCE</scope>
    <source>
        <strain evidence="4 6">I ESC-2004</strain>
    </source>
</reference>
<feature type="non-terminal residue" evidence="4">
    <location>
        <position position="50"/>
    </location>
</feature>
<evidence type="ECO:0000259" key="3">
    <source>
        <dbReference type="PROSITE" id="PS50021"/>
    </source>
</evidence>
<evidence type="ECO:0000313" key="4">
    <source>
        <dbReference type="EMBL" id="ELU03752.1"/>
    </source>
</evidence>
<protein>
    <recommendedName>
        <fullName evidence="3">Calponin-homology (CH) domain-containing protein</fullName>
    </recommendedName>
</protein>
<organism evidence="4">
    <name type="scientific">Capitella teleta</name>
    <name type="common">Polychaete worm</name>
    <dbReference type="NCBI Taxonomy" id="283909"/>
    <lineage>
        <taxon>Eukaryota</taxon>
        <taxon>Metazoa</taxon>
        <taxon>Spiralia</taxon>
        <taxon>Lophotrochozoa</taxon>
        <taxon>Annelida</taxon>
        <taxon>Polychaeta</taxon>
        <taxon>Sedentaria</taxon>
        <taxon>Scolecida</taxon>
        <taxon>Capitellidae</taxon>
        <taxon>Capitella</taxon>
    </lineage>
</organism>
<feature type="non-terminal residue" evidence="4">
    <location>
        <position position="1"/>
    </location>
</feature>
<sequence>ERESVQKKTFTKWVNSHLSRVGCRIQDLYVDLRDGKMLIKLLEVLSGERL</sequence>
<dbReference type="PANTHER" id="PTHR11915">
    <property type="entry name" value="SPECTRIN/FILAMIN RELATED CYTOSKELETAL PROTEIN"/>
    <property type="match status" value="1"/>
</dbReference>
<dbReference type="InterPro" id="IPR036872">
    <property type="entry name" value="CH_dom_sf"/>
</dbReference>
<dbReference type="AlphaFoldDB" id="R7UKE4"/>
<keyword evidence="1" id="KW-0677">Repeat</keyword>
<dbReference type="EnsemblMetazoa" id="CapteT51380">
    <property type="protein sequence ID" value="CapteP51380"/>
    <property type="gene ID" value="CapteG51380"/>
</dbReference>
<reference evidence="6" key="1">
    <citation type="submission" date="2012-12" db="EMBL/GenBank/DDBJ databases">
        <authorList>
            <person name="Hellsten U."/>
            <person name="Grimwood J."/>
            <person name="Chapman J.A."/>
            <person name="Shapiro H."/>
            <person name="Aerts A."/>
            <person name="Otillar R.P."/>
            <person name="Terry A.Y."/>
            <person name="Boore J.L."/>
            <person name="Simakov O."/>
            <person name="Marletaz F."/>
            <person name="Cho S.-J."/>
            <person name="Edsinger-Gonzales E."/>
            <person name="Havlak P."/>
            <person name="Kuo D.-H."/>
            <person name="Larsson T."/>
            <person name="Lv J."/>
            <person name="Arendt D."/>
            <person name="Savage R."/>
            <person name="Osoegawa K."/>
            <person name="de Jong P."/>
            <person name="Lindberg D.R."/>
            <person name="Seaver E.C."/>
            <person name="Weisblat D.A."/>
            <person name="Putnam N.H."/>
            <person name="Grigoriev I.V."/>
            <person name="Rokhsar D.S."/>
        </authorList>
    </citation>
    <scope>NUCLEOTIDE SEQUENCE</scope>
    <source>
        <strain evidence="6">I ESC-2004</strain>
    </source>
</reference>
<dbReference type="InterPro" id="IPR001589">
    <property type="entry name" value="Actinin_actin-bd_CS"/>
</dbReference>
<dbReference type="HOGENOM" id="CLU_203425_0_0_1"/>
<dbReference type="InterPro" id="IPR001715">
    <property type="entry name" value="CH_dom"/>
</dbReference>
<evidence type="ECO:0000256" key="1">
    <source>
        <dbReference type="ARBA" id="ARBA00022737"/>
    </source>
</evidence>
<feature type="domain" description="Calponin-homology (CH)" evidence="3">
    <location>
        <begin position="4"/>
        <end position="50"/>
    </location>
</feature>
<dbReference type="PROSITE" id="PS50021">
    <property type="entry name" value="CH"/>
    <property type="match status" value="1"/>
</dbReference>
<evidence type="ECO:0000256" key="2">
    <source>
        <dbReference type="ARBA" id="ARBA00023203"/>
    </source>
</evidence>
<dbReference type="PROSITE" id="PS00019">
    <property type="entry name" value="ACTININ_1"/>
    <property type="match status" value="1"/>
</dbReference>
<gene>
    <name evidence="4" type="ORF">CAPTEDRAFT_51380</name>
</gene>
<proteinExistence type="predicted"/>
<accession>R7UKE4</accession>
<dbReference type="SUPFAM" id="SSF47576">
    <property type="entry name" value="Calponin-homology domain, CH-domain"/>
    <property type="match status" value="1"/>
</dbReference>
<dbReference type="Gene3D" id="1.10.418.10">
    <property type="entry name" value="Calponin-like domain"/>
    <property type="match status" value="1"/>
</dbReference>
<dbReference type="GO" id="GO:0003779">
    <property type="term" value="F:actin binding"/>
    <property type="evidence" value="ECO:0007669"/>
    <property type="project" value="UniProtKB-KW"/>
</dbReference>
<dbReference type="OrthoDB" id="5865767at2759"/>
<dbReference type="STRING" id="283909.R7UKE4"/>
<reference evidence="5" key="3">
    <citation type="submission" date="2015-06" db="UniProtKB">
        <authorList>
            <consortium name="EnsemblMetazoa"/>
        </authorList>
    </citation>
    <scope>IDENTIFICATION</scope>
</reference>
<evidence type="ECO:0000313" key="5">
    <source>
        <dbReference type="EnsemblMetazoa" id="CapteP51380"/>
    </source>
</evidence>
<dbReference type="EMBL" id="KB302909">
    <property type="protein sequence ID" value="ELU03752.1"/>
    <property type="molecule type" value="Genomic_DNA"/>
</dbReference>